<dbReference type="PANTHER" id="PTHR11851:SF49">
    <property type="entry name" value="MITOCHONDRIAL-PROCESSING PEPTIDASE SUBUNIT ALPHA"/>
    <property type="match status" value="1"/>
</dbReference>
<evidence type="ECO:0000313" key="5">
    <source>
        <dbReference type="EMBL" id="CAB3410865.1"/>
    </source>
</evidence>
<organism evidence="5 6">
    <name type="scientific">Caenorhabditis bovis</name>
    <dbReference type="NCBI Taxonomy" id="2654633"/>
    <lineage>
        <taxon>Eukaryota</taxon>
        <taxon>Metazoa</taxon>
        <taxon>Ecdysozoa</taxon>
        <taxon>Nematoda</taxon>
        <taxon>Chromadorea</taxon>
        <taxon>Rhabditida</taxon>
        <taxon>Rhabditina</taxon>
        <taxon>Rhabditomorpha</taxon>
        <taxon>Rhabditoidea</taxon>
        <taxon>Rhabditidae</taxon>
        <taxon>Peloderinae</taxon>
        <taxon>Caenorhabditis</taxon>
    </lineage>
</organism>
<accession>A0A8S1FAJ1</accession>
<dbReference type="Proteomes" id="UP000494206">
    <property type="component" value="Unassembled WGS sequence"/>
</dbReference>
<keyword evidence="6" id="KW-1185">Reference proteome</keyword>
<dbReference type="PANTHER" id="PTHR11851">
    <property type="entry name" value="METALLOPROTEASE"/>
    <property type="match status" value="1"/>
</dbReference>
<protein>
    <recommendedName>
        <fullName evidence="7">Mitochondrial-processing peptidase subunit alpha</fullName>
    </recommendedName>
</protein>
<sequence length="515" mass="57444">MILKLLSACIRRRIFHTSSFTTKNASRVPLSEPIKIGVEVKNAAKNVAANSEARITRLSNGLRVITEPAFGDFVTIGVAVESGCRYENGFPRGTVQMVEKTAFGASKKFPSRDDIFKVLEKNGGIIDCQSTRDTFMYASSCHRKGTDSVLEILANAVLNPLLTSEEIETAKNIIYFESLDMVKRIESIETLVTDYIHQAAFQGNTIGIPKYAEVSTQSDLNKLTQKHVASYLNGAHVPERMVVGGVGVDHDEFVSSVEKHFDWNTCSWKETPSMIFENAPEIDKSKAQYTGGEIRKVEDLTPLTIGTPYPLLSHVSLGFEGCSYKDDDFVPFCVLQSLLGGGGAFSAGGPGKGMYARLYTDVMNRHHWLYSAIAHNHSYSDSGLFTITSSCPPENINEALIVIADQFLRLRHGIDRQELERAKTQLRSHLMMNLEVRPVLFENMVRQLLGHDEWKNPEEYAEKIRAVSENDILRVSDRMLSTKPSLVGYGDVSRLAEYKLVDQSIAMRTVKPLFK</sequence>
<evidence type="ECO:0000256" key="2">
    <source>
        <dbReference type="ARBA" id="ARBA00007261"/>
    </source>
</evidence>
<evidence type="ECO:0000313" key="6">
    <source>
        <dbReference type="Proteomes" id="UP000494206"/>
    </source>
</evidence>
<dbReference type="OrthoDB" id="277191at2759"/>
<evidence type="ECO:0000256" key="1">
    <source>
        <dbReference type="ARBA" id="ARBA00002123"/>
    </source>
</evidence>
<dbReference type="SUPFAM" id="SSF63411">
    <property type="entry name" value="LuxS/MPP-like metallohydrolase"/>
    <property type="match status" value="2"/>
</dbReference>
<evidence type="ECO:0000259" key="3">
    <source>
        <dbReference type="Pfam" id="PF00675"/>
    </source>
</evidence>
<name>A0A8S1FAJ1_9PELO</name>
<reference evidence="5 6" key="1">
    <citation type="submission" date="2020-04" db="EMBL/GenBank/DDBJ databases">
        <authorList>
            <person name="Laetsch R D."/>
            <person name="Stevens L."/>
            <person name="Kumar S."/>
            <person name="Blaxter L. M."/>
        </authorList>
    </citation>
    <scope>NUCLEOTIDE SEQUENCE [LARGE SCALE GENOMIC DNA]</scope>
</reference>
<feature type="domain" description="Peptidase M16 N-terminal" evidence="3">
    <location>
        <begin position="64"/>
        <end position="209"/>
    </location>
</feature>
<comment type="similarity">
    <text evidence="2">Belongs to the peptidase M16 family.</text>
</comment>
<comment type="function">
    <text evidence="1">Substrate recognition and binding subunit of the essential mitochondrial processing protease (MPP), which cleaves the mitochondrial sequence off newly imported precursors proteins.</text>
</comment>
<dbReference type="InterPro" id="IPR011765">
    <property type="entry name" value="Pept_M16_N"/>
</dbReference>
<dbReference type="GO" id="GO:0046872">
    <property type="term" value="F:metal ion binding"/>
    <property type="evidence" value="ECO:0007669"/>
    <property type="project" value="InterPro"/>
</dbReference>
<dbReference type="Pfam" id="PF00675">
    <property type="entry name" value="Peptidase_M16"/>
    <property type="match status" value="1"/>
</dbReference>
<dbReference type="InterPro" id="IPR007863">
    <property type="entry name" value="Peptidase_M16_C"/>
</dbReference>
<evidence type="ECO:0008006" key="7">
    <source>
        <dbReference type="Google" id="ProtNLM"/>
    </source>
</evidence>
<dbReference type="AlphaFoldDB" id="A0A8S1FAJ1"/>
<dbReference type="GO" id="GO:0006627">
    <property type="term" value="P:protein processing involved in protein targeting to mitochondrion"/>
    <property type="evidence" value="ECO:0007669"/>
    <property type="project" value="TreeGrafter"/>
</dbReference>
<dbReference type="Gene3D" id="3.30.830.10">
    <property type="entry name" value="Metalloenzyme, LuxS/M16 peptidase-like"/>
    <property type="match status" value="2"/>
</dbReference>
<dbReference type="InterPro" id="IPR050361">
    <property type="entry name" value="MPP/UQCRC_Complex"/>
</dbReference>
<comment type="caution">
    <text evidence="5">The sequence shown here is derived from an EMBL/GenBank/DDBJ whole genome shotgun (WGS) entry which is preliminary data.</text>
</comment>
<dbReference type="InterPro" id="IPR011249">
    <property type="entry name" value="Metalloenz_LuxS/M16"/>
</dbReference>
<dbReference type="GO" id="GO:0005739">
    <property type="term" value="C:mitochondrion"/>
    <property type="evidence" value="ECO:0007669"/>
    <property type="project" value="TreeGrafter"/>
</dbReference>
<proteinExistence type="inferred from homology"/>
<dbReference type="Pfam" id="PF05193">
    <property type="entry name" value="Peptidase_M16_C"/>
    <property type="match status" value="1"/>
</dbReference>
<dbReference type="EMBL" id="CADEPM010000011">
    <property type="protein sequence ID" value="CAB3410865.1"/>
    <property type="molecule type" value="Genomic_DNA"/>
</dbReference>
<feature type="domain" description="Peptidase M16 C-terminal" evidence="4">
    <location>
        <begin position="223"/>
        <end position="426"/>
    </location>
</feature>
<evidence type="ECO:0000259" key="4">
    <source>
        <dbReference type="Pfam" id="PF05193"/>
    </source>
</evidence>
<gene>
    <name evidence="5" type="ORF">CBOVIS_LOCUS12323</name>
</gene>